<dbReference type="GO" id="GO:0005737">
    <property type="term" value="C:cytoplasm"/>
    <property type="evidence" value="ECO:0007669"/>
    <property type="project" value="TreeGrafter"/>
</dbReference>
<feature type="compositionally biased region" description="Low complexity" evidence="1">
    <location>
        <begin position="474"/>
        <end position="487"/>
    </location>
</feature>
<sequence>PGDICTFVYSNETLHHFCSSLASFLNFNLSSVELQEQMYLLPLNYCPSSAHRDQANAIKPFNLFRKSFQYFHDYTTLMLIQTIAGRLASQRDSVDLFLDTCRDIMIESDNFLRNPCLLLMIGGIAGYIDNNAIPWSERKNVCLSLMSLYFDPDVLNLPFYQSNYVSTIHNNINENDKNYASLVQMSNDIMSTNNLSNINTYKSWPNPNSNETLTKPRVNQPKDVKMNSITICLLLEMFCTVSQLNLLLIDNDADDLNIDQHFIECLRIGLLPTISFASRSDLVGQTARACLDQVAKNCKYSGVSELIKYNADYLVSSITLDLHRVNLLTMVNLSNENNPPSLSNAVMQSLLSACNATNTLFEYSTIDILAVLKPMVTKMISSLDLTYEYSTELFLTPFYQLMQTCRKWNHLLTTDKCSEQVTDTPPMISSLSQQKTATHSESSNSLIFETYVKTLNLISETRSLHHIEPNKSVNCNNNDDVQKNNDNSTDNLNHLEKYQMDNDMDNDGNHIFPDHLQIVEEIMLRCIHLVADGNPKLRILSMNVLKEGCLALENETNLLLPIVHKIWTSLMKRFHDNHAIVVEKAFDLLTVLSKVAGNFIRQRASSEIIPPLVLFLTRGASVSASASQSYKYLTSYRVQNRLLRELGPFCRETGILSQSLRPVIGVLVMYLDDLQPEGLQQASMSSIEIIWTLDPGSTWALLISYLDDFEIQNIYSQRLVKPFEAIQIRNRSMDMPKDTNLKLKNISILLNKLHGNCDTVTK</sequence>
<comment type="caution">
    <text evidence="3">The sequence shown here is derived from an EMBL/GenBank/DDBJ whole genome shotgun (WGS) entry which is preliminary data.</text>
</comment>
<feature type="domain" description="TTI1 C-terminal TPR" evidence="2">
    <location>
        <begin position="476"/>
        <end position="699"/>
    </location>
</feature>
<dbReference type="SUPFAM" id="SSF48371">
    <property type="entry name" value="ARM repeat"/>
    <property type="match status" value="1"/>
</dbReference>
<keyword evidence="4" id="KW-1185">Reference proteome</keyword>
<dbReference type="Pfam" id="PF24181">
    <property type="entry name" value="TPR_TTI1_C"/>
    <property type="match status" value="1"/>
</dbReference>
<dbReference type="InterPro" id="IPR052587">
    <property type="entry name" value="TELO2-interacting_protein_1"/>
</dbReference>
<dbReference type="AlphaFoldDB" id="A0A4Z2CKV4"/>
<dbReference type="InterPro" id="IPR049362">
    <property type="entry name" value="TTI1_rpt"/>
</dbReference>
<name>A0A4Z2CKV4_SCHJA</name>
<organism evidence="3 4">
    <name type="scientific">Schistosoma japonicum</name>
    <name type="common">Blood fluke</name>
    <dbReference type="NCBI Taxonomy" id="6182"/>
    <lineage>
        <taxon>Eukaryota</taxon>
        <taxon>Metazoa</taxon>
        <taxon>Spiralia</taxon>
        <taxon>Lophotrochozoa</taxon>
        <taxon>Platyhelminthes</taxon>
        <taxon>Trematoda</taxon>
        <taxon>Digenea</taxon>
        <taxon>Strigeidida</taxon>
        <taxon>Schistosomatoidea</taxon>
        <taxon>Schistosomatidae</taxon>
        <taxon>Schistosoma</taxon>
    </lineage>
</organism>
<feature type="region of interest" description="Disordered" evidence="1">
    <location>
        <begin position="469"/>
        <end position="492"/>
    </location>
</feature>
<dbReference type="InterPro" id="IPR011989">
    <property type="entry name" value="ARM-like"/>
</dbReference>
<proteinExistence type="predicted"/>
<protein>
    <submittedName>
        <fullName evidence="3">TELO2-interacting protein 1</fullName>
    </submittedName>
</protein>
<dbReference type="InterPro" id="IPR016024">
    <property type="entry name" value="ARM-type_fold"/>
</dbReference>
<evidence type="ECO:0000259" key="2">
    <source>
        <dbReference type="Pfam" id="PF24181"/>
    </source>
</evidence>
<dbReference type="PANTHER" id="PTHR18460:SF3">
    <property type="entry name" value="TELO2-INTERACTING PROTEIN 1 HOMOLOG"/>
    <property type="match status" value="1"/>
</dbReference>
<feature type="non-terminal residue" evidence="3">
    <location>
        <position position="1"/>
    </location>
</feature>
<dbReference type="EMBL" id="SKCS01000770">
    <property type="protein sequence ID" value="TNN04858.1"/>
    <property type="molecule type" value="Genomic_DNA"/>
</dbReference>
<dbReference type="Proteomes" id="UP000311919">
    <property type="component" value="Unassembled WGS sequence"/>
</dbReference>
<dbReference type="PANTHER" id="PTHR18460">
    <property type="entry name" value="TEL2 INTERACTING PROTEIN 1 TTI1 FAMILY MEMBER"/>
    <property type="match status" value="1"/>
</dbReference>
<evidence type="ECO:0000313" key="3">
    <source>
        <dbReference type="EMBL" id="TNN04858.1"/>
    </source>
</evidence>
<dbReference type="Gene3D" id="1.25.10.10">
    <property type="entry name" value="Leucine-rich Repeat Variant"/>
    <property type="match status" value="1"/>
</dbReference>
<reference evidence="3 4" key="1">
    <citation type="submission" date="2019-03" db="EMBL/GenBank/DDBJ databases">
        <title>An improved genome assembly of the fluke Schistosoma japonicum.</title>
        <authorList>
            <person name="Hu W."/>
            <person name="Luo F."/>
            <person name="Yin M."/>
            <person name="Mo X."/>
            <person name="Sun C."/>
            <person name="Wu Q."/>
            <person name="Zhu B."/>
            <person name="Xiang M."/>
            <person name="Wang J."/>
            <person name="Wang Y."/>
            <person name="Zhang T."/>
            <person name="Xu B."/>
            <person name="Zheng H."/>
            <person name="Feng Z."/>
        </authorList>
    </citation>
    <scope>NUCLEOTIDE SEQUENCE [LARGE SCALE GENOMIC DNA]</scope>
    <source>
        <strain evidence="3">HuSjv2</strain>
        <tissue evidence="3">Worms</tissue>
    </source>
</reference>
<evidence type="ECO:0000313" key="4">
    <source>
        <dbReference type="Proteomes" id="UP000311919"/>
    </source>
</evidence>
<evidence type="ECO:0000256" key="1">
    <source>
        <dbReference type="SAM" id="MobiDB-lite"/>
    </source>
</evidence>
<dbReference type="InterPro" id="IPR057567">
    <property type="entry name" value="TPR_TTI1_C"/>
</dbReference>
<gene>
    <name evidence="3" type="ORF">EWB00_010296</name>
</gene>
<dbReference type="STRING" id="6182.A0A4Z2CKV4"/>
<dbReference type="Pfam" id="PF21547">
    <property type="entry name" value="TTI1"/>
    <property type="match status" value="1"/>
</dbReference>
<dbReference type="OrthoDB" id="49511at2759"/>
<accession>A0A4Z2CKV4</accession>